<evidence type="ECO:0000259" key="3">
    <source>
        <dbReference type="PROSITE" id="PS50109"/>
    </source>
</evidence>
<dbReference type="InterPro" id="IPR007891">
    <property type="entry name" value="CHASE3"/>
</dbReference>
<dbReference type="Pfam" id="PF00512">
    <property type="entry name" value="HisKA"/>
    <property type="match status" value="1"/>
</dbReference>
<dbReference type="InterPro" id="IPR036097">
    <property type="entry name" value="HisK_dim/P_sf"/>
</dbReference>
<gene>
    <name evidence="5" type="primary">cckA</name>
    <name evidence="5" type="ORF">AMST5_01538</name>
</gene>
<dbReference type="SUPFAM" id="SSF47384">
    <property type="entry name" value="Homodimeric domain of signal transducing histidine kinase"/>
    <property type="match status" value="1"/>
</dbReference>
<dbReference type="SUPFAM" id="SSF55874">
    <property type="entry name" value="ATPase domain of HSP90 chaperone/DNA topoisomerase II/histidine kinase"/>
    <property type="match status" value="1"/>
</dbReference>
<dbReference type="AlphaFoldDB" id="A0AA48M0A7"/>
<keyword evidence="5" id="KW-0808">Transferase</keyword>
<feature type="transmembrane region" description="Helical" evidence="2">
    <location>
        <begin position="12"/>
        <end position="30"/>
    </location>
</feature>
<dbReference type="EC" id="2.7.13.3" evidence="5"/>
<dbReference type="PRINTS" id="PR00344">
    <property type="entry name" value="BCTRLSENSOR"/>
</dbReference>
<organism evidence="5">
    <name type="scientific">freshwater sediment metagenome</name>
    <dbReference type="NCBI Taxonomy" id="556182"/>
    <lineage>
        <taxon>unclassified sequences</taxon>
        <taxon>metagenomes</taxon>
        <taxon>ecological metagenomes</taxon>
    </lineage>
</organism>
<dbReference type="SMART" id="SM00387">
    <property type="entry name" value="HATPase_c"/>
    <property type="match status" value="1"/>
</dbReference>
<dbReference type="GO" id="GO:0000155">
    <property type="term" value="F:phosphorelay sensor kinase activity"/>
    <property type="evidence" value="ECO:0007669"/>
    <property type="project" value="InterPro"/>
</dbReference>
<dbReference type="InterPro" id="IPR001789">
    <property type="entry name" value="Sig_transdc_resp-reg_receiver"/>
</dbReference>
<dbReference type="Gene3D" id="1.10.287.130">
    <property type="match status" value="1"/>
</dbReference>
<dbReference type="Gene3D" id="3.40.50.2300">
    <property type="match status" value="1"/>
</dbReference>
<dbReference type="InterPro" id="IPR003594">
    <property type="entry name" value="HATPase_dom"/>
</dbReference>
<dbReference type="SUPFAM" id="SSF52172">
    <property type="entry name" value="CheY-like"/>
    <property type="match status" value="1"/>
</dbReference>
<dbReference type="InterPro" id="IPR011006">
    <property type="entry name" value="CheY-like_superfamily"/>
</dbReference>
<dbReference type="Gene3D" id="3.30.565.10">
    <property type="entry name" value="Histidine kinase-like ATPase, C-terminal domain"/>
    <property type="match status" value="1"/>
</dbReference>
<accession>A0AA48M0A7</accession>
<dbReference type="Pfam" id="PF00072">
    <property type="entry name" value="Response_reg"/>
    <property type="match status" value="1"/>
</dbReference>
<feature type="domain" description="Histidine kinase" evidence="3">
    <location>
        <begin position="255"/>
        <end position="479"/>
    </location>
</feature>
<dbReference type="InterPro" id="IPR003661">
    <property type="entry name" value="HisK_dim/P_dom"/>
</dbReference>
<dbReference type="PROSITE" id="PS50110">
    <property type="entry name" value="RESPONSE_REGULATORY"/>
    <property type="match status" value="1"/>
</dbReference>
<dbReference type="InterPro" id="IPR004358">
    <property type="entry name" value="Sig_transdc_His_kin-like_C"/>
</dbReference>
<feature type="domain" description="Response regulatory" evidence="4">
    <location>
        <begin position="505"/>
        <end position="620"/>
    </location>
</feature>
<proteinExistence type="predicted"/>
<evidence type="ECO:0000259" key="4">
    <source>
        <dbReference type="PROSITE" id="PS50110"/>
    </source>
</evidence>
<dbReference type="PANTHER" id="PTHR43065:SF49">
    <property type="entry name" value="HISTIDINE KINASE"/>
    <property type="match status" value="1"/>
</dbReference>
<reference evidence="5" key="1">
    <citation type="submission" date="2023-07" db="EMBL/GenBank/DDBJ databases">
        <authorList>
            <person name="Pelsma A.J. K."/>
        </authorList>
    </citation>
    <scope>NUCLEOTIDE SEQUENCE</scope>
</reference>
<protein>
    <submittedName>
        <fullName evidence="5">Two-component system, cell cycle sensor histidine kinase and response regulator CckA</fullName>
        <ecNumber evidence="5">2.7.13.3</ecNumber>
    </submittedName>
</protein>
<name>A0AA48M0A7_9ZZZZ</name>
<evidence type="ECO:0000256" key="1">
    <source>
        <dbReference type="ARBA" id="ARBA00022553"/>
    </source>
</evidence>
<keyword evidence="2" id="KW-1133">Transmembrane helix</keyword>
<dbReference type="InterPro" id="IPR036890">
    <property type="entry name" value="HATPase_C_sf"/>
</dbReference>
<dbReference type="SMART" id="SM00388">
    <property type="entry name" value="HisKA"/>
    <property type="match status" value="1"/>
</dbReference>
<evidence type="ECO:0000256" key="2">
    <source>
        <dbReference type="SAM" id="Phobius"/>
    </source>
</evidence>
<keyword evidence="2" id="KW-0812">Transmembrane</keyword>
<dbReference type="InterPro" id="IPR005467">
    <property type="entry name" value="His_kinase_dom"/>
</dbReference>
<dbReference type="PANTHER" id="PTHR43065">
    <property type="entry name" value="SENSOR HISTIDINE KINASE"/>
    <property type="match status" value="1"/>
</dbReference>
<dbReference type="Pfam" id="PF02518">
    <property type="entry name" value="HATPase_c"/>
    <property type="match status" value="1"/>
</dbReference>
<sequence>MTTPRQFLSFETVSLLVAFAILASAGMVTVRTEAYRRDAGALLRHTLSVENTLLRLDGAIRRAESEERGYLITRDPAYASQKGEFSNLGADMTELADVVSDNPEQAARVEKLRPLLQERLELLQRKFELMKDGRFDEAAEIVRNGRGKALMDQIDSLINEMISREEILYSIRDERMTQASNSLETAISAMIALLVSVAAFAVYMAHRQFHALRKSGNSLRLAYNELIEESTKRSAVETQLRQSQKLEALGQLAGGIAHDFNNMLGVIVASLNIMRRKLARNEDGVDQLITSAMDGADRAAGLVRRLLAFSRIQPLNPTPLDVNDLVAGMSAILHRTLGARVDLATVLGDDLWPVKVDPNELESAIVNLAVNARDAMPEGGRLTIETGDAELDAAYCADNPDARPGDYVAICVSDTGHGMSQETLSKAFDPFFTTKPIGKGTGLGLSQVHGFVRQSGGHIKIYSELGHGASVKLYLPRHVEEGAEAPSPPSPLKPDEFPRGKPEEVVLLVEDDDTARRVTAQGVRELGYTVIEAASGKEAIGIIRDRADIALMITDVIMPEMDGARLAREAVFRRHSLHVLFITGYSKHAVVRNSMLDPDVNLLTKPFTLVQLARKIREALVARADLSRGKS</sequence>
<dbReference type="CDD" id="cd19410">
    <property type="entry name" value="HK9-like_sensor"/>
    <property type="match status" value="1"/>
</dbReference>
<dbReference type="Pfam" id="PF05227">
    <property type="entry name" value="CHASE3"/>
    <property type="match status" value="1"/>
</dbReference>
<keyword evidence="1" id="KW-0597">Phosphoprotein</keyword>
<evidence type="ECO:0000313" key="5">
    <source>
        <dbReference type="EMBL" id="CAJ0862970.1"/>
    </source>
</evidence>
<dbReference type="PROSITE" id="PS50109">
    <property type="entry name" value="HIS_KIN"/>
    <property type="match status" value="1"/>
</dbReference>
<dbReference type="SMART" id="SM00448">
    <property type="entry name" value="REC"/>
    <property type="match status" value="1"/>
</dbReference>
<keyword evidence="5" id="KW-0418">Kinase</keyword>
<dbReference type="EMBL" id="OY288114">
    <property type="protein sequence ID" value="CAJ0862970.1"/>
    <property type="molecule type" value="Genomic_DNA"/>
</dbReference>
<keyword evidence="2" id="KW-0472">Membrane</keyword>
<dbReference type="CDD" id="cd00082">
    <property type="entry name" value="HisKA"/>
    <property type="match status" value="1"/>
</dbReference>